<dbReference type="AlphaFoldDB" id="A0A3L6PYG8"/>
<feature type="compositionally biased region" description="Polar residues" evidence="1">
    <location>
        <begin position="74"/>
        <end position="87"/>
    </location>
</feature>
<evidence type="ECO:0000313" key="2">
    <source>
        <dbReference type="EMBL" id="RLM66687.1"/>
    </source>
</evidence>
<evidence type="ECO:0000313" key="3">
    <source>
        <dbReference type="Proteomes" id="UP000275267"/>
    </source>
</evidence>
<sequence length="98" mass="10440">MASFASQLKDMFFALVERVTGYGAGTGREEQVRRRTEDGAPVAHTHEIRPRGAGDPSVPGGSEIQDADFAGPTQGPSSQNDNFSVNTCWADPKIFGAN</sequence>
<evidence type="ECO:0000256" key="1">
    <source>
        <dbReference type="SAM" id="MobiDB-lite"/>
    </source>
</evidence>
<keyword evidence="3" id="KW-1185">Reference proteome</keyword>
<name>A0A3L6PYG8_PANMI</name>
<feature type="compositionally biased region" description="Basic and acidic residues" evidence="1">
    <location>
        <begin position="27"/>
        <end position="52"/>
    </location>
</feature>
<dbReference type="OrthoDB" id="645609at2759"/>
<accession>A0A3L6PYG8</accession>
<organism evidence="2 3">
    <name type="scientific">Panicum miliaceum</name>
    <name type="common">Proso millet</name>
    <name type="synonym">Broomcorn millet</name>
    <dbReference type="NCBI Taxonomy" id="4540"/>
    <lineage>
        <taxon>Eukaryota</taxon>
        <taxon>Viridiplantae</taxon>
        <taxon>Streptophyta</taxon>
        <taxon>Embryophyta</taxon>
        <taxon>Tracheophyta</taxon>
        <taxon>Spermatophyta</taxon>
        <taxon>Magnoliopsida</taxon>
        <taxon>Liliopsida</taxon>
        <taxon>Poales</taxon>
        <taxon>Poaceae</taxon>
        <taxon>PACMAD clade</taxon>
        <taxon>Panicoideae</taxon>
        <taxon>Panicodae</taxon>
        <taxon>Paniceae</taxon>
        <taxon>Panicinae</taxon>
        <taxon>Panicum</taxon>
        <taxon>Panicum sect. Panicum</taxon>
    </lineage>
</organism>
<gene>
    <name evidence="2" type="ORF">C2845_PM16G21450</name>
</gene>
<comment type="caution">
    <text evidence="2">The sequence shown here is derived from an EMBL/GenBank/DDBJ whole genome shotgun (WGS) entry which is preliminary data.</text>
</comment>
<protein>
    <submittedName>
        <fullName evidence="2">Uncharacterized protein</fullName>
    </submittedName>
</protein>
<reference evidence="3" key="1">
    <citation type="journal article" date="2019" name="Nat. Commun.">
        <title>The genome of broomcorn millet.</title>
        <authorList>
            <person name="Zou C."/>
            <person name="Miki D."/>
            <person name="Li D."/>
            <person name="Tang Q."/>
            <person name="Xiao L."/>
            <person name="Rajput S."/>
            <person name="Deng P."/>
            <person name="Jia W."/>
            <person name="Huang R."/>
            <person name="Zhang M."/>
            <person name="Sun Y."/>
            <person name="Hu J."/>
            <person name="Fu X."/>
            <person name="Schnable P.S."/>
            <person name="Li F."/>
            <person name="Zhang H."/>
            <person name="Feng B."/>
            <person name="Zhu X."/>
            <person name="Liu R."/>
            <person name="Schnable J.C."/>
            <person name="Zhu J.-K."/>
            <person name="Zhang H."/>
        </authorList>
    </citation>
    <scope>NUCLEOTIDE SEQUENCE [LARGE SCALE GENOMIC DNA]</scope>
</reference>
<proteinExistence type="predicted"/>
<dbReference type="EMBL" id="PQIB02000015">
    <property type="protein sequence ID" value="RLM66687.1"/>
    <property type="molecule type" value="Genomic_DNA"/>
</dbReference>
<feature type="region of interest" description="Disordered" evidence="1">
    <location>
        <begin position="23"/>
        <end position="87"/>
    </location>
</feature>
<dbReference type="Proteomes" id="UP000275267">
    <property type="component" value="Unassembled WGS sequence"/>
</dbReference>